<comment type="similarity">
    <text evidence="1">Belongs to the class-II pyridine nucleotide-disulfide oxidoreductase family.</text>
</comment>
<dbReference type="Gene3D" id="3.50.50.60">
    <property type="entry name" value="FAD/NAD(P)-binding domain"/>
    <property type="match status" value="2"/>
</dbReference>
<dbReference type="PRINTS" id="PR00368">
    <property type="entry name" value="FADPNR"/>
</dbReference>
<reference evidence="5 6" key="1">
    <citation type="journal article" date="2018" name="Sci. Rep.">
        <title>Comparative genomics provides insights into the lifestyle and reveals functional heterogeneity of dark septate endophytic fungi.</title>
        <authorList>
            <person name="Knapp D.G."/>
            <person name="Nemeth J.B."/>
            <person name="Barry K."/>
            <person name="Hainaut M."/>
            <person name="Henrissat B."/>
            <person name="Johnson J."/>
            <person name="Kuo A."/>
            <person name="Lim J.H.P."/>
            <person name="Lipzen A."/>
            <person name="Nolan M."/>
            <person name="Ohm R.A."/>
            <person name="Tamas L."/>
            <person name="Grigoriev I.V."/>
            <person name="Spatafora J.W."/>
            <person name="Nagy L.G."/>
            <person name="Kovacs G.M."/>
        </authorList>
    </citation>
    <scope>NUCLEOTIDE SEQUENCE [LARGE SCALE GENOMIC DNA]</scope>
    <source>
        <strain evidence="5 6">DSE2036</strain>
    </source>
</reference>
<sequence length="314" mass="33567">MDFIDVAIIGGGPAGLTAANTLARQVHTAVLYDNSSYRNAGANHMHMVLTWDHKSPEEYRSASRKNILENYSTIQFADVSVSKIEKKSDSHFEVHDSNGGVRNFRKVILAVGSADEYPSIEGYGKFWKKRIFHCLFCHGYEDRGAASAGVLAVPPVAGGLAAHMAQNAAQLAEKVVLYTNGDDAVTSELQPIVSTLVQSKFSIETRKIKQLVEGESADSVTVEFEDGTSKSEKFLVHNPKTTAQGPFVAQLGLATTPLGDIQADGPFYATSVPGVYAVGDCSTPYKVIPSSITSGCNAAVAVSAEIQAAKYTQS</sequence>
<dbReference type="InterPro" id="IPR023753">
    <property type="entry name" value="FAD/NAD-binding_dom"/>
</dbReference>
<evidence type="ECO:0000313" key="6">
    <source>
        <dbReference type="Proteomes" id="UP000244855"/>
    </source>
</evidence>
<evidence type="ECO:0000259" key="4">
    <source>
        <dbReference type="Pfam" id="PF07992"/>
    </source>
</evidence>
<gene>
    <name evidence="5" type="ORF">DM02DRAFT_691332</name>
</gene>
<dbReference type="Pfam" id="PF07992">
    <property type="entry name" value="Pyr_redox_2"/>
    <property type="match status" value="1"/>
</dbReference>
<dbReference type="SUPFAM" id="SSF51905">
    <property type="entry name" value="FAD/NAD(P)-binding domain"/>
    <property type="match status" value="1"/>
</dbReference>
<dbReference type="OrthoDB" id="10260355at2759"/>
<name>A0A2V1DAT9_9PLEO</name>
<keyword evidence="3" id="KW-0560">Oxidoreductase</keyword>
<dbReference type="GO" id="GO:0097237">
    <property type="term" value="P:cellular response to toxic substance"/>
    <property type="evidence" value="ECO:0007669"/>
    <property type="project" value="UniProtKB-ARBA"/>
</dbReference>
<dbReference type="EMBL" id="KZ805506">
    <property type="protein sequence ID" value="PVH95161.1"/>
    <property type="molecule type" value="Genomic_DNA"/>
</dbReference>
<evidence type="ECO:0000313" key="5">
    <source>
        <dbReference type="EMBL" id="PVH95161.1"/>
    </source>
</evidence>
<dbReference type="PANTHER" id="PTHR48105">
    <property type="entry name" value="THIOREDOXIN REDUCTASE 1-RELATED-RELATED"/>
    <property type="match status" value="1"/>
</dbReference>
<keyword evidence="6" id="KW-1185">Reference proteome</keyword>
<dbReference type="InterPro" id="IPR036188">
    <property type="entry name" value="FAD/NAD-bd_sf"/>
</dbReference>
<feature type="domain" description="FAD/NAD(P)-binding" evidence="4">
    <location>
        <begin position="5"/>
        <end position="288"/>
    </location>
</feature>
<keyword evidence="2" id="KW-0285">Flavoprotein</keyword>
<dbReference type="AlphaFoldDB" id="A0A2V1DAT9"/>
<dbReference type="STRING" id="97972.A0A2V1DAT9"/>
<organism evidence="5 6">
    <name type="scientific">Periconia macrospinosa</name>
    <dbReference type="NCBI Taxonomy" id="97972"/>
    <lineage>
        <taxon>Eukaryota</taxon>
        <taxon>Fungi</taxon>
        <taxon>Dikarya</taxon>
        <taxon>Ascomycota</taxon>
        <taxon>Pezizomycotina</taxon>
        <taxon>Dothideomycetes</taxon>
        <taxon>Pleosporomycetidae</taxon>
        <taxon>Pleosporales</taxon>
        <taxon>Massarineae</taxon>
        <taxon>Periconiaceae</taxon>
        <taxon>Periconia</taxon>
    </lineage>
</organism>
<dbReference type="InterPro" id="IPR050097">
    <property type="entry name" value="Ferredoxin-NADP_redctase_2"/>
</dbReference>
<dbReference type="Proteomes" id="UP000244855">
    <property type="component" value="Unassembled WGS sequence"/>
</dbReference>
<evidence type="ECO:0000256" key="3">
    <source>
        <dbReference type="ARBA" id="ARBA00023002"/>
    </source>
</evidence>
<protein>
    <submittedName>
        <fullName evidence="5">FAD/NAD(P)-binding domain-containing protein</fullName>
    </submittedName>
</protein>
<accession>A0A2V1DAT9</accession>
<dbReference type="PRINTS" id="PR00469">
    <property type="entry name" value="PNDRDTASEII"/>
</dbReference>
<proteinExistence type="inferred from homology"/>
<evidence type="ECO:0000256" key="1">
    <source>
        <dbReference type="ARBA" id="ARBA00009333"/>
    </source>
</evidence>
<evidence type="ECO:0000256" key="2">
    <source>
        <dbReference type="ARBA" id="ARBA00022630"/>
    </source>
</evidence>
<dbReference type="GO" id="GO:0016491">
    <property type="term" value="F:oxidoreductase activity"/>
    <property type="evidence" value="ECO:0007669"/>
    <property type="project" value="UniProtKB-KW"/>
</dbReference>